<name>H1KLH9_METEX</name>
<proteinExistence type="predicted"/>
<sequence>MPNPFDPFGMADLGFAQAPRGLTDTVPALIKRKPYQSPANRAWIASRIQASRVLPALAAAASI</sequence>
<dbReference type="AlphaFoldDB" id="H1KLH9"/>
<comment type="caution">
    <text evidence="1">The sequence shown here is derived from an EMBL/GenBank/DDBJ whole genome shotgun (WGS) entry which is preliminary data.</text>
</comment>
<organism evidence="1 2">
    <name type="scientific">Methylorubrum extorquens DSM 13060</name>
    <dbReference type="NCBI Taxonomy" id="882800"/>
    <lineage>
        <taxon>Bacteria</taxon>
        <taxon>Pseudomonadati</taxon>
        <taxon>Pseudomonadota</taxon>
        <taxon>Alphaproteobacteria</taxon>
        <taxon>Hyphomicrobiales</taxon>
        <taxon>Methylobacteriaceae</taxon>
        <taxon>Methylorubrum</taxon>
    </lineage>
</organism>
<evidence type="ECO:0000313" key="1">
    <source>
        <dbReference type="EMBL" id="EHP91624.1"/>
    </source>
</evidence>
<evidence type="ECO:0000313" key="2">
    <source>
        <dbReference type="Proteomes" id="UP000004382"/>
    </source>
</evidence>
<dbReference type="Proteomes" id="UP000004382">
    <property type="component" value="Unassembled WGS sequence"/>
</dbReference>
<accession>H1KLH9</accession>
<dbReference type="EMBL" id="AGJK01000100">
    <property type="protein sequence ID" value="EHP91624.1"/>
    <property type="molecule type" value="Genomic_DNA"/>
</dbReference>
<gene>
    <name evidence="1" type="ORF">MetexDRAFT_3491</name>
</gene>
<reference evidence="1 2" key="1">
    <citation type="submission" date="2011-09" db="EMBL/GenBank/DDBJ databases">
        <title>The draft genome of Methylobacterium extorquens DSM 13060.</title>
        <authorList>
            <consortium name="US DOE Joint Genome Institute (JGI-PGF)"/>
            <person name="Lucas S."/>
            <person name="Han J."/>
            <person name="Lapidus A."/>
            <person name="Cheng J.-F."/>
            <person name="Goodwin L."/>
            <person name="Pitluck S."/>
            <person name="Peters L."/>
            <person name="Land M.L."/>
            <person name="Hauser L."/>
            <person name="Koskimaki J."/>
            <person name="Halonen O."/>
            <person name="Pirttila A."/>
            <person name="Frank C."/>
            <person name="Woyke T.J."/>
        </authorList>
    </citation>
    <scope>NUCLEOTIDE SEQUENCE [LARGE SCALE GENOMIC DNA]</scope>
    <source>
        <strain evidence="1 2">DSM 13060</strain>
    </source>
</reference>
<protein>
    <submittedName>
        <fullName evidence="1">Uncharacterized protein</fullName>
    </submittedName>
</protein>